<comment type="caution">
    <text evidence="2">The sequence shown here is derived from an EMBL/GenBank/DDBJ whole genome shotgun (WGS) entry which is preliminary data.</text>
</comment>
<name>A0A2T3KMU3_9GAMM</name>
<reference evidence="2 3" key="1">
    <citation type="submission" date="2018-01" db="EMBL/GenBank/DDBJ databases">
        <title>Whole genome sequencing of Histamine producing bacteria.</title>
        <authorList>
            <person name="Butler K."/>
        </authorList>
    </citation>
    <scope>NUCLEOTIDE SEQUENCE [LARGE SCALE GENOMIC DNA]</scope>
    <source>
        <strain evidence="2 3">FS-7.2</strain>
    </source>
</reference>
<evidence type="ECO:0000259" key="1">
    <source>
        <dbReference type="Pfam" id="PF01706"/>
    </source>
</evidence>
<dbReference type="RefSeq" id="WP_107288838.1">
    <property type="nucleotide sequence ID" value="NZ_PYNF01000002.1"/>
</dbReference>
<organism evidence="2 3">
    <name type="scientific">Photobacterium kishitanii</name>
    <dbReference type="NCBI Taxonomy" id="318456"/>
    <lineage>
        <taxon>Bacteria</taxon>
        <taxon>Pseudomonadati</taxon>
        <taxon>Pseudomonadota</taxon>
        <taxon>Gammaproteobacteria</taxon>
        <taxon>Vibrionales</taxon>
        <taxon>Vibrionaceae</taxon>
        <taxon>Photobacterium</taxon>
    </lineage>
</organism>
<dbReference type="Proteomes" id="UP000241426">
    <property type="component" value="Unassembled WGS sequence"/>
</dbReference>
<dbReference type="InterPro" id="IPR023087">
    <property type="entry name" value="Flg_Motor_Flig_C"/>
</dbReference>
<sequence length="313" mass="34729">MKNIGELTGIEKIAYIVRIIGWDKVKVAFKSFDRETIEAIEKHIPAHAIMKDLANELMADFTHLVANTVSSSDDFSLLDAWDEEKNGSPNVVSRKLDGFVKLSQKSEKEIFEFLSSESMINKVVILKSLPIELSQRVFALFDTDSKASYAIEAASATELTDEHLISINSAIEKRLANSTGKTVTSIDKLLSLTDIVDEDELNIMLEKLPVDLAKVIRDNTLTISIIAAQDIKVLSAIFDEISSDDTAQAICGMPIEFQNKVLETLTPTRKADIKYAIESVANPNDKKATSMAHRAVISVAKELLKKEEIFIVR</sequence>
<proteinExistence type="predicted"/>
<feature type="domain" description="Flagellar motor switch protein FliG C-terminal" evidence="1">
    <location>
        <begin position="205"/>
        <end position="311"/>
    </location>
</feature>
<dbReference type="AlphaFoldDB" id="A0A2T3KMU3"/>
<accession>A0A2T3KMU3</accession>
<gene>
    <name evidence="2" type="ORF">C9J27_03570</name>
</gene>
<protein>
    <recommendedName>
        <fullName evidence="1">Flagellar motor switch protein FliG C-terminal domain-containing protein</fullName>
    </recommendedName>
</protein>
<evidence type="ECO:0000313" key="2">
    <source>
        <dbReference type="EMBL" id="PSV01111.1"/>
    </source>
</evidence>
<evidence type="ECO:0000313" key="3">
    <source>
        <dbReference type="Proteomes" id="UP000241426"/>
    </source>
</evidence>
<dbReference type="Gene3D" id="1.10.220.30">
    <property type="match status" value="2"/>
</dbReference>
<dbReference type="InterPro" id="IPR011002">
    <property type="entry name" value="FliG_a-hlx"/>
</dbReference>
<dbReference type="EMBL" id="PYNF01000002">
    <property type="protein sequence ID" value="PSV01111.1"/>
    <property type="molecule type" value="Genomic_DNA"/>
</dbReference>
<dbReference type="SUPFAM" id="SSF48029">
    <property type="entry name" value="FliG"/>
    <property type="match status" value="1"/>
</dbReference>
<dbReference type="Pfam" id="PF01706">
    <property type="entry name" value="FliG_C"/>
    <property type="match status" value="1"/>
</dbReference>